<evidence type="ECO:0000313" key="3">
    <source>
        <dbReference type="EMBL" id="VEL33641.1"/>
    </source>
</evidence>
<keyword evidence="4" id="KW-1185">Reference proteome</keyword>
<protein>
    <recommendedName>
        <fullName evidence="2">C2H2-type domain-containing protein</fullName>
    </recommendedName>
</protein>
<dbReference type="PROSITE" id="PS50157">
    <property type="entry name" value="ZINC_FINGER_C2H2_2"/>
    <property type="match status" value="1"/>
</dbReference>
<dbReference type="PROSITE" id="PS00028">
    <property type="entry name" value="ZINC_FINGER_C2H2_1"/>
    <property type="match status" value="1"/>
</dbReference>
<dbReference type="AlphaFoldDB" id="A0A448XCW9"/>
<accession>A0A448XCW9</accession>
<gene>
    <name evidence="3" type="ORF">PXEA_LOCUS27081</name>
</gene>
<feature type="domain" description="C2H2-type" evidence="2">
    <location>
        <begin position="395"/>
        <end position="423"/>
    </location>
</feature>
<evidence type="ECO:0000313" key="4">
    <source>
        <dbReference type="Proteomes" id="UP000784294"/>
    </source>
</evidence>
<evidence type="ECO:0000256" key="1">
    <source>
        <dbReference type="PROSITE-ProRule" id="PRU00042"/>
    </source>
</evidence>
<dbReference type="EMBL" id="CAAALY010246141">
    <property type="protein sequence ID" value="VEL33641.1"/>
    <property type="molecule type" value="Genomic_DNA"/>
</dbReference>
<reference evidence="3" key="1">
    <citation type="submission" date="2018-11" db="EMBL/GenBank/DDBJ databases">
        <authorList>
            <consortium name="Pathogen Informatics"/>
        </authorList>
    </citation>
    <scope>NUCLEOTIDE SEQUENCE</scope>
</reference>
<keyword evidence="1" id="KW-0863">Zinc-finger</keyword>
<dbReference type="Proteomes" id="UP000784294">
    <property type="component" value="Unassembled WGS sequence"/>
</dbReference>
<evidence type="ECO:0000259" key="2">
    <source>
        <dbReference type="PROSITE" id="PS50157"/>
    </source>
</evidence>
<organism evidence="3 4">
    <name type="scientific">Protopolystoma xenopodis</name>
    <dbReference type="NCBI Taxonomy" id="117903"/>
    <lineage>
        <taxon>Eukaryota</taxon>
        <taxon>Metazoa</taxon>
        <taxon>Spiralia</taxon>
        <taxon>Lophotrochozoa</taxon>
        <taxon>Platyhelminthes</taxon>
        <taxon>Monogenea</taxon>
        <taxon>Polyopisthocotylea</taxon>
        <taxon>Polystomatidea</taxon>
        <taxon>Polystomatidae</taxon>
        <taxon>Protopolystoma</taxon>
    </lineage>
</organism>
<keyword evidence="1" id="KW-0862">Zinc</keyword>
<dbReference type="InterPro" id="IPR013087">
    <property type="entry name" value="Znf_C2H2_type"/>
</dbReference>
<sequence length="485" mass="51760">MRVSVQRPTKCSLLNSDQHIYFFPLPIFKVETCKECYESFNCTASYTSCATSFPSAVTTFSANLTHGNSSVNHPGSHSSTVQQATQSILSRSNITGMSNHVLSNPLVRTSGPYADFKNGIDTAHQPPFNLTLAGQQNQLAKISVLSPMEKLCGFLEPSCSKLCERVAVDDNEKSASLKFTDTSCQSFAASQALRSSSEPMLYSTPCSSSTISSVRQSASLAGHNLLANKPASDDFLPSTCGHDYQNSRDHSGLITAPATCRSQLITSPTSPVHSPLISSLANASHFRGGIGLACSTRISDLFATDFGPATSLGLAFPKSFSHTSGEVETDNLALNLPNSSQQATTALVPNDEPSYSTNRTIYTHRLTSPISQPLSLTTSSSSPNSSATTTTVTFFVCEVCGSRYRSTAGLRYHYHSQHAGYTSQSPISASASRLVVPLGDERGCTGGLRGGRARRSRKGDSLLAIHLELLIILLVEICSNAVDVD</sequence>
<dbReference type="SUPFAM" id="SSF57667">
    <property type="entry name" value="beta-beta-alpha zinc fingers"/>
    <property type="match status" value="1"/>
</dbReference>
<keyword evidence="1" id="KW-0479">Metal-binding</keyword>
<comment type="caution">
    <text evidence="3">The sequence shown here is derived from an EMBL/GenBank/DDBJ whole genome shotgun (WGS) entry which is preliminary data.</text>
</comment>
<dbReference type="InterPro" id="IPR036236">
    <property type="entry name" value="Znf_C2H2_sf"/>
</dbReference>
<dbReference type="GO" id="GO:0008270">
    <property type="term" value="F:zinc ion binding"/>
    <property type="evidence" value="ECO:0007669"/>
    <property type="project" value="UniProtKB-KW"/>
</dbReference>
<name>A0A448XCW9_9PLAT</name>
<dbReference type="OrthoDB" id="6286556at2759"/>
<proteinExistence type="predicted"/>